<accession>A0A397S7P3</accession>
<organism evidence="1 2">
    <name type="scientific">Glomus cerebriforme</name>
    <dbReference type="NCBI Taxonomy" id="658196"/>
    <lineage>
        <taxon>Eukaryota</taxon>
        <taxon>Fungi</taxon>
        <taxon>Fungi incertae sedis</taxon>
        <taxon>Mucoromycota</taxon>
        <taxon>Glomeromycotina</taxon>
        <taxon>Glomeromycetes</taxon>
        <taxon>Glomerales</taxon>
        <taxon>Glomeraceae</taxon>
        <taxon>Glomus</taxon>
    </lineage>
</organism>
<sequence>MHLITYRLADLIGVHKKPLRKFTLAPILKKKEEYYPDNPFTWNKLIDRKKVSVITDARIDKVEDVDITTGHFIMLVYRHSGSSDSLTPHAEEQYKFSSAIESGFPVHKTSTGEFTLEDFEKELKKATEGCECFIVMTVKRFLHEVNELPSRVSRDLTTRTGIVFGDQFLKFMGIYGDFTRFIAGEVSEMMMNEGEEDEEVVLEMMMDESKAESENDN</sequence>
<dbReference type="Proteomes" id="UP000265703">
    <property type="component" value="Unassembled WGS sequence"/>
</dbReference>
<dbReference type="EMBL" id="QKYT01000990">
    <property type="protein sequence ID" value="RIA80335.1"/>
    <property type="molecule type" value="Genomic_DNA"/>
</dbReference>
<dbReference type="AlphaFoldDB" id="A0A397S7P3"/>
<protein>
    <submittedName>
        <fullName evidence="1">Uncharacterized protein</fullName>
    </submittedName>
</protein>
<comment type="caution">
    <text evidence="1">The sequence shown here is derived from an EMBL/GenBank/DDBJ whole genome shotgun (WGS) entry which is preliminary data.</text>
</comment>
<gene>
    <name evidence="1" type="ORF">C1645_838882</name>
</gene>
<keyword evidence="2" id="KW-1185">Reference proteome</keyword>
<evidence type="ECO:0000313" key="2">
    <source>
        <dbReference type="Proteomes" id="UP000265703"/>
    </source>
</evidence>
<name>A0A397S7P3_9GLOM</name>
<proteinExistence type="predicted"/>
<reference evidence="1 2" key="1">
    <citation type="submission" date="2018-06" db="EMBL/GenBank/DDBJ databases">
        <title>Comparative genomics reveals the genomic features of Rhizophagus irregularis, R. cerebriforme, R. diaphanum and Gigaspora rosea, and their symbiotic lifestyle signature.</title>
        <authorList>
            <person name="Morin E."/>
            <person name="San Clemente H."/>
            <person name="Chen E.C.H."/>
            <person name="De La Providencia I."/>
            <person name="Hainaut M."/>
            <person name="Kuo A."/>
            <person name="Kohler A."/>
            <person name="Murat C."/>
            <person name="Tang N."/>
            <person name="Roy S."/>
            <person name="Loubradou J."/>
            <person name="Henrissat B."/>
            <person name="Grigoriev I.V."/>
            <person name="Corradi N."/>
            <person name="Roux C."/>
            <person name="Martin F.M."/>
        </authorList>
    </citation>
    <scope>NUCLEOTIDE SEQUENCE [LARGE SCALE GENOMIC DNA]</scope>
    <source>
        <strain evidence="1 2">DAOM 227022</strain>
    </source>
</reference>
<dbReference type="OrthoDB" id="2306271at2759"/>
<evidence type="ECO:0000313" key="1">
    <source>
        <dbReference type="EMBL" id="RIA80335.1"/>
    </source>
</evidence>